<feature type="compositionally biased region" description="Basic and acidic residues" evidence="1">
    <location>
        <begin position="84"/>
        <end position="109"/>
    </location>
</feature>
<evidence type="ECO:0000313" key="4">
    <source>
        <dbReference type="Proteomes" id="UP000289738"/>
    </source>
</evidence>
<gene>
    <name evidence="3" type="ORF">Ahy_A07g031712</name>
</gene>
<keyword evidence="4" id="KW-1185">Reference proteome</keyword>
<feature type="domain" description="Zinc knuckle CX2CX4HX4C" evidence="2">
    <location>
        <begin position="19"/>
        <end position="63"/>
    </location>
</feature>
<accession>A0A445C4W6</accession>
<name>A0A445C4W6_ARAHY</name>
<dbReference type="AlphaFoldDB" id="A0A445C4W6"/>
<organism evidence="3 4">
    <name type="scientific">Arachis hypogaea</name>
    <name type="common">Peanut</name>
    <dbReference type="NCBI Taxonomy" id="3818"/>
    <lineage>
        <taxon>Eukaryota</taxon>
        <taxon>Viridiplantae</taxon>
        <taxon>Streptophyta</taxon>
        <taxon>Embryophyta</taxon>
        <taxon>Tracheophyta</taxon>
        <taxon>Spermatophyta</taxon>
        <taxon>Magnoliopsida</taxon>
        <taxon>eudicotyledons</taxon>
        <taxon>Gunneridae</taxon>
        <taxon>Pentapetalae</taxon>
        <taxon>rosids</taxon>
        <taxon>fabids</taxon>
        <taxon>Fabales</taxon>
        <taxon>Fabaceae</taxon>
        <taxon>Papilionoideae</taxon>
        <taxon>50 kb inversion clade</taxon>
        <taxon>dalbergioids sensu lato</taxon>
        <taxon>Dalbergieae</taxon>
        <taxon>Pterocarpus clade</taxon>
        <taxon>Arachis</taxon>
    </lineage>
</organism>
<comment type="caution">
    <text evidence="3">The sequence shown here is derived from an EMBL/GenBank/DDBJ whole genome shotgun (WGS) entry which is preliminary data.</text>
</comment>
<evidence type="ECO:0000256" key="1">
    <source>
        <dbReference type="SAM" id="MobiDB-lite"/>
    </source>
</evidence>
<dbReference type="InterPro" id="IPR025836">
    <property type="entry name" value="Zn_knuckle_CX2CX4HX4C"/>
</dbReference>
<proteinExistence type="predicted"/>
<dbReference type="EMBL" id="SDMP01000007">
    <property type="protein sequence ID" value="RYR45943.1"/>
    <property type="molecule type" value="Genomic_DNA"/>
</dbReference>
<evidence type="ECO:0000313" key="3">
    <source>
        <dbReference type="EMBL" id="RYR45943.1"/>
    </source>
</evidence>
<dbReference type="Pfam" id="PF14392">
    <property type="entry name" value="zf-CCHC_4"/>
    <property type="match status" value="1"/>
</dbReference>
<evidence type="ECO:0000259" key="2">
    <source>
        <dbReference type="Pfam" id="PF14392"/>
    </source>
</evidence>
<reference evidence="3 4" key="1">
    <citation type="submission" date="2019-01" db="EMBL/GenBank/DDBJ databases">
        <title>Sequencing of cultivated peanut Arachis hypogaea provides insights into genome evolution and oil improvement.</title>
        <authorList>
            <person name="Chen X."/>
        </authorList>
    </citation>
    <scope>NUCLEOTIDE SEQUENCE [LARGE SCALE GENOMIC DNA]</scope>
    <source>
        <strain evidence="4">cv. Fuhuasheng</strain>
        <tissue evidence="3">Leaves</tissue>
    </source>
</reference>
<feature type="region of interest" description="Disordered" evidence="1">
    <location>
        <begin position="84"/>
        <end position="122"/>
    </location>
</feature>
<feature type="compositionally biased region" description="Basic and acidic residues" evidence="1">
    <location>
        <begin position="137"/>
        <end position="148"/>
    </location>
</feature>
<dbReference type="Proteomes" id="UP000289738">
    <property type="component" value="Chromosome A07"/>
</dbReference>
<sequence>MKDGTLKRNYLCCRAAINISQPLQTGFWLNRNNKSKTWISFKYERLQDYFCLRCGIIGHEKNCSKTIAMACWDLKSEIAKHKRREEEEKWEQHLKEQEEAREYHMREAEGGNSQSIEERAKNQGILHIPEIEVSSEKVRMEEKEKIGSEEMEETREASLLT</sequence>
<protein>
    <recommendedName>
        <fullName evidence="2">Zinc knuckle CX2CX4HX4C domain-containing protein</fullName>
    </recommendedName>
</protein>
<feature type="region of interest" description="Disordered" evidence="1">
    <location>
        <begin position="137"/>
        <end position="161"/>
    </location>
</feature>